<comment type="caution">
    <text evidence="1">The sequence shown here is derived from an EMBL/GenBank/DDBJ whole genome shotgun (WGS) entry which is preliminary data.</text>
</comment>
<accession>A0A7L5A3L0</accession>
<proteinExistence type="predicted"/>
<dbReference type="RefSeq" id="WP_151077955.1">
    <property type="nucleotide sequence ID" value="NZ_CP047647.1"/>
</dbReference>
<evidence type="ECO:0000313" key="1">
    <source>
        <dbReference type="EMBL" id="KAA9338431.1"/>
    </source>
</evidence>
<name>A0A7L5A3L0_9BACT</name>
<dbReference type="InterPro" id="IPR010093">
    <property type="entry name" value="SinI_DNA-bd"/>
</dbReference>
<dbReference type="AlphaFoldDB" id="A0A7L5A3L0"/>
<dbReference type="NCBIfam" id="TIGR01764">
    <property type="entry name" value="excise"/>
    <property type="match status" value="1"/>
</dbReference>
<gene>
    <name evidence="1" type="ORF">F0P96_06255</name>
</gene>
<keyword evidence="2" id="KW-1185">Reference proteome</keyword>
<protein>
    <submittedName>
        <fullName evidence="1">Helix-turn-helix domain-containing protein</fullName>
    </submittedName>
</protein>
<reference evidence="1 2" key="1">
    <citation type="submission" date="2019-09" db="EMBL/GenBank/DDBJ databases">
        <title>Genome sequence of Hymenobacter sp. M3.</title>
        <authorList>
            <person name="Srinivasan S."/>
        </authorList>
    </citation>
    <scope>NUCLEOTIDE SEQUENCE [LARGE SCALE GENOMIC DNA]</scope>
    <source>
        <strain evidence="1 2">M3</strain>
    </source>
</reference>
<dbReference type="Pfam" id="PF12728">
    <property type="entry name" value="HTH_17"/>
    <property type="match status" value="1"/>
</dbReference>
<dbReference type="InterPro" id="IPR041657">
    <property type="entry name" value="HTH_17"/>
</dbReference>
<dbReference type="Proteomes" id="UP000326380">
    <property type="component" value="Unassembled WGS sequence"/>
</dbReference>
<sequence>MNIGFTPNEINALAEQLCPAILHRLDAAVKQHLKSSTPSLVRLTVKEVADQLKLSEKTILKYLAEGRLSGNNLGTITKPVWRISQKAVDDFLTH</sequence>
<dbReference type="GO" id="GO:0003677">
    <property type="term" value="F:DNA binding"/>
    <property type="evidence" value="ECO:0007669"/>
    <property type="project" value="InterPro"/>
</dbReference>
<dbReference type="EMBL" id="VTWU01000002">
    <property type="protein sequence ID" value="KAA9338431.1"/>
    <property type="molecule type" value="Genomic_DNA"/>
</dbReference>
<evidence type="ECO:0000313" key="2">
    <source>
        <dbReference type="Proteomes" id="UP000326380"/>
    </source>
</evidence>
<organism evidence="1 2">
    <name type="scientific">Hymenobacter busanensis</name>
    <dbReference type="NCBI Taxonomy" id="2607656"/>
    <lineage>
        <taxon>Bacteria</taxon>
        <taxon>Pseudomonadati</taxon>
        <taxon>Bacteroidota</taxon>
        <taxon>Cytophagia</taxon>
        <taxon>Cytophagales</taxon>
        <taxon>Hymenobacteraceae</taxon>
        <taxon>Hymenobacter</taxon>
    </lineage>
</organism>